<feature type="compositionally biased region" description="Basic and acidic residues" evidence="1">
    <location>
        <begin position="659"/>
        <end position="700"/>
    </location>
</feature>
<feature type="region of interest" description="Disordered" evidence="1">
    <location>
        <begin position="469"/>
        <end position="778"/>
    </location>
</feature>
<protein>
    <recommendedName>
        <fullName evidence="7">CAAX amino terminal protease</fullName>
    </recommendedName>
</protein>
<dbReference type="InterPro" id="IPR056652">
    <property type="entry name" value="DUF7750"/>
</dbReference>
<feature type="compositionally biased region" description="Polar residues" evidence="1">
    <location>
        <begin position="1164"/>
        <end position="1173"/>
    </location>
</feature>
<dbReference type="Pfam" id="PF24930">
    <property type="entry name" value="DUF7750"/>
    <property type="match status" value="1"/>
</dbReference>
<feature type="transmembrane region" description="Helical" evidence="2">
    <location>
        <begin position="1353"/>
        <end position="1374"/>
    </location>
</feature>
<feature type="transmembrane region" description="Helical" evidence="2">
    <location>
        <begin position="1319"/>
        <end position="1341"/>
    </location>
</feature>
<feature type="compositionally biased region" description="Basic and acidic residues" evidence="1">
    <location>
        <begin position="817"/>
        <end position="852"/>
    </location>
</feature>
<feature type="transmembrane region" description="Helical" evidence="2">
    <location>
        <begin position="1395"/>
        <end position="1417"/>
    </location>
</feature>
<feature type="region of interest" description="Disordered" evidence="1">
    <location>
        <begin position="954"/>
        <end position="984"/>
    </location>
</feature>
<keyword evidence="2" id="KW-0472">Membrane</keyword>
<dbReference type="PANTHER" id="PTHR43592">
    <property type="entry name" value="CAAX AMINO TERMINAL PROTEASE"/>
    <property type="match status" value="1"/>
</dbReference>
<dbReference type="SUPFAM" id="SSF53474">
    <property type="entry name" value="alpha/beta-Hydrolases"/>
    <property type="match status" value="1"/>
</dbReference>
<dbReference type="GO" id="GO:0080120">
    <property type="term" value="P:CAAX-box protein maturation"/>
    <property type="evidence" value="ECO:0007669"/>
    <property type="project" value="UniProtKB-ARBA"/>
</dbReference>
<feature type="compositionally biased region" description="Basic and acidic residues" evidence="1">
    <location>
        <begin position="520"/>
        <end position="544"/>
    </location>
</feature>
<dbReference type="PANTHER" id="PTHR43592:SF20">
    <property type="entry name" value="ALPHA_BETA-HYDROLASES SUPERFAMILY PROTEIN"/>
    <property type="match status" value="1"/>
</dbReference>
<feature type="compositionally biased region" description="Low complexity" evidence="1">
    <location>
        <begin position="502"/>
        <end position="519"/>
    </location>
</feature>
<sequence>MNSARVFSAADSDDVQLVVQYISKRRPWATIMGIGWGFGANMLSKYLGEEAHATPLTAAVCIDNPYNLEKVTMSGKASRWNDLDKALTMGLVKILNDNKKLFQGGSNGFDVKGGLAAASLREFETAISRVAHGYDSLQNFYEDASSEATLGRVQTPLLCIQHTQDYFEHHVSLSQSAFDKNPYVMLLVSPSGTLPSKETAKSPDYPGLASDWSHGIALEWLTAVEVALLRGRHPLLNVVDLTVKPSKEWSSVGNQIPSMTSTQKVSTTYQEVPSANDMADSEIIDITGHASDLFENSESDTQEESNATLETLEHKGPKNDVVAQGDHSLIDGSVTKLTEDTVNTHIQGEKRNEEDGKSSSVTEEQEHADEEVERGQVQLAAESVMKVLDVTMPGTLSAEQKQQVLEAVGRGETLVGALQEAVPEDVRGKMASAVSAAVQAKGISLKTAGIKELHPPTLPSDFTESLSTKLAGVNGSPRDQPPGSSHSDPGKEHGNDGKKVESVAQSESSAATATTSGEAKGNDAKQDKDAKRGMPEDHKDESKASSDSGVVENDIRKANSDSQGEQQTSAGHEASHSAGINADNLKKDDPVSHTEQTSHEKSEDSGGQRQWADSSSDDHKVQNSGKSQGKSDEKGDSTDPSVGHDPAQSNQGRPAPDSKNNDREGNHAHLTEVKGDAPDQGGGKKTEHEPETTGKGDVPQDKVQIIEQEATPANQSQHNDQSSADSESKPQPAPPSNEETQNSAQDNVPPAANQVPSPDSPQPPDRRQGSSVPSVGQALEALTGFDDATQMAVTNVFGVVENVLDQLENDNPSVSESSRDGGREDKEVTDNSRVPKDMNAHETSDSDLDHVNDSNSDAEQEKKVPSSDEIELKHAARKGNQTGEEEIPQKQASVVVDRQSSKNGDYTHHPELSVSSVNKSKRLPATSALLHEVPNSPAGPGDDSERRLAAVAAEIDQEDEEKERKLSEDYMEDADGKDTNVDEKDGGNVVRDVVLNALKFEVVRRLGTSGLEALGVNLEEEIDKVAHAVSQAVSQAVKQAQEGVLDTVSEMNGGEAGSQLDSSGKLGILNGNIIMQTLGTALGSTSTLGRLVPLGVLVGAVLAGLGAVFLIVSDDEDKRNTDATSSKDSSPDESEDEHGVSDDEYGSDEVDEKKAEKNIDTETDGVQESSSRNGHGATNGKLLNAVAAAVGATASVASQNEASTAIHTDKNLPVASETDRSKEQGSHGFGDENGLPKFVPDIAEKAISMVSPVVPKKDDGQVDQERLVTMLAEIGQNGGALRLVGKAALLWGGLRGAMSLADRLLGFLRIKERPLPQRMLGFLGMALLLWTPVLVPLLPTLLQQWATKSPSGVADAAAGVGLYAAVFILITIWGKRVRDYDRPLVAYGLELLSRAKLGFVAVGMAVGVNLVAAYYGINWALGFISFRWTSLLVENPSFPGVGPVVILTLWKLFSLIGQSVSMAVVVALVEELLFRAWLQEEIAVDLGQHKAILLSAFAFAVVHWSPPATVGLWFLSVALAGARARMDGDLSLPIGIHAGIVAGFSVVNLGGLVYYLPGTPAWLTGAYAGNPLAGAIGTAMVAALAIVLYPRKQDLPHEDDDHYDTGDS</sequence>
<evidence type="ECO:0000256" key="2">
    <source>
        <dbReference type="SAM" id="Phobius"/>
    </source>
</evidence>
<feature type="compositionally biased region" description="Basic and acidic residues" evidence="1">
    <location>
        <begin position="962"/>
        <end position="984"/>
    </location>
</feature>
<feature type="compositionally biased region" description="Polar residues" evidence="1">
    <location>
        <begin position="711"/>
        <end position="725"/>
    </location>
</feature>
<feature type="compositionally biased region" description="Basic and acidic residues" evidence="1">
    <location>
        <begin position="859"/>
        <end position="874"/>
    </location>
</feature>
<feature type="transmembrane region" description="Helical" evidence="2">
    <location>
        <begin position="1568"/>
        <end position="1589"/>
    </location>
</feature>
<evidence type="ECO:0000256" key="1">
    <source>
        <dbReference type="SAM" id="MobiDB-lite"/>
    </source>
</evidence>
<feature type="compositionally biased region" description="Basic and acidic residues" evidence="1">
    <location>
        <begin position="488"/>
        <end position="501"/>
    </location>
</feature>
<dbReference type="EMBL" id="JBHFFA010000007">
    <property type="protein sequence ID" value="KAL2613381.1"/>
    <property type="molecule type" value="Genomic_DNA"/>
</dbReference>
<feature type="region of interest" description="Disordered" evidence="1">
    <location>
        <begin position="1118"/>
        <end position="1178"/>
    </location>
</feature>
<proteinExistence type="predicted"/>
<evidence type="ECO:0000259" key="3">
    <source>
        <dbReference type="Pfam" id="PF02517"/>
    </source>
</evidence>
<feature type="compositionally biased region" description="Polar residues" evidence="1">
    <location>
        <begin position="560"/>
        <end position="570"/>
    </location>
</feature>
<feature type="compositionally biased region" description="Basic and acidic residues" evidence="1">
    <location>
        <begin position="347"/>
        <end position="357"/>
    </location>
</feature>
<feature type="domain" description="DUF7750" evidence="4">
    <location>
        <begin position="375"/>
        <end position="439"/>
    </location>
</feature>
<evidence type="ECO:0000259" key="4">
    <source>
        <dbReference type="Pfam" id="PF24930"/>
    </source>
</evidence>
<keyword evidence="2" id="KW-1133">Transmembrane helix</keyword>
<dbReference type="Proteomes" id="UP001605036">
    <property type="component" value="Unassembled WGS sequence"/>
</dbReference>
<feature type="region of interest" description="Disordered" evidence="1">
    <location>
        <begin position="1199"/>
        <end position="1235"/>
    </location>
</feature>
<feature type="domain" description="CAAX prenyl protease 2/Lysostaphin resistance protein A-like" evidence="3">
    <location>
        <begin position="1456"/>
        <end position="1540"/>
    </location>
</feature>
<feature type="region of interest" description="Disordered" evidence="1">
    <location>
        <begin position="806"/>
        <end position="919"/>
    </location>
</feature>
<name>A0ABD1XZQ2_9MARC</name>
<feature type="transmembrane region" description="Helical" evidence="2">
    <location>
        <begin position="1534"/>
        <end position="1556"/>
    </location>
</feature>
<accession>A0ABD1XZQ2</accession>
<evidence type="ECO:0000313" key="6">
    <source>
        <dbReference type="Proteomes" id="UP001605036"/>
    </source>
</evidence>
<evidence type="ECO:0008006" key="7">
    <source>
        <dbReference type="Google" id="ProtNLM"/>
    </source>
</evidence>
<dbReference type="InterPro" id="IPR029058">
    <property type="entry name" value="AB_hydrolase_fold"/>
</dbReference>
<comment type="caution">
    <text evidence="5">The sequence shown here is derived from an EMBL/GenBank/DDBJ whole genome shotgun (WGS) entry which is preliminary data.</text>
</comment>
<dbReference type="Pfam" id="PF02517">
    <property type="entry name" value="Rce1-like"/>
    <property type="match status" value="1"/>
</dbReference>
<keyword evidence="6" id="KW-1185">Reference proteome</keyword>
<feature type="compositionally biased region" description="Polar residues" evidence="1">
    <location>
        <begin position="737"/>
        <end position="746"/>
    </location>
</feature>
<feature type="transmembrane region" description="Helical" evidence="2">
    <location>
        <begin position="1498"/>
        <end position="1522"/>
    </location>
</feature>
<reference evidence="5 6" key="1">
    <citation type="submission" date="2024-09" db="EMBL/GenBank/DDBJ databases">
        <title>Chromosome-scale assembly of Riccia fluitans.</title>
        <authorList>
            <person name="Paukszto L."/>
            <person name="Sawicki J."/>
            <person name="Karawczyk K."/>
            <person name="Piernik-Szablinska J."/>
            <person name="Szczecinska M."/>
            <person name="Mazdziarz M."/>
        </authorList>
    </citation>
    <scope>NUCLEOTIDE SEQUENCE [LARGE SCALE GENOMIC DNA]</scope>
    <source>
        <strain evidence="5">Rf_01</strain>
        <tissue evidence="5">Aerial parts of the thallus</tissue>
    </source>
</reference>
<feature type="compositionally biased region" description="Basic and acidic residues" evidence="1">
    <location>
        <begin position="584"/>
        <end position="606"/>
    </location>
</feature>
<gene>
    <name evidence="5" type="ORF">R1flu_025073</name>
</gene>
<dbReference type="InterPro" id="IPR003675">
    <property type="entry name" value="Rce1/LyrA-like_dom"/>
</dbReference>
<dbReference type="GO" id="GO:0004175">
    <property type="term" value="F:endopeptidase activity"/>
    <property type="evidence" value="ECO:0007669"/>
    <property type="project" value="UniProtKB-ARBA"/>
</dbReference>
<evidence type="ECO:0000313" key="5">
    <source>
        <dbReference type="EMBL" id="KAL2613381.1"/>
    </source>
</evidence>
<feature type="compositionally biased region" description="Acidic residues" evidence="1">
    <location>
        <begin position="1131"/>
        <end position="1150"/>
    </location>
</feature>
<keyword evidence="2" id="KW-0812">Transmembrane</keyword>
<feature type="transmembrane region" description="Helical" evidence="2">
    <location>
        <begin position="1091"/>
        <end position="1112"/>
    </location>
</feature>
<organism evidence="5 6">
    <name type="scientific">Riccia fluitans</name>
    <dbReference type="NCBI Taxonomy" id="41844"/>
    <lineage>
        <taxon>Eukaryota</taxon>
        <taxon>Viridiplantae</taxon>
        <taxon>Streptophyta</taxon>
        <taxon>Embryophyta</taxon>
        <taxon>Marchantiophyta</taxon>
        <taxon>Marchantiopsida</taxon>
        <taxon>Marchantiidae</taxon>
        <taxon>Marchantiales</taxon>
        <taxon>Ricciaceae</taxon>
        <taxon>Riccia</taxon>
    </lineage>
</organism>
<feature type="compositionally biased region" description="Basic and acidic residues" evidence="1">
    <location>
        <begin position="1151"/>
        <end position="1160"/>
    </location>
</feature>
<feature type="region of interest" description="Disordered" evidence="1">
    <location>
        <begin position="296"/>
        <end position="374"/>
    </location>
</feature>